<dbReference type="EMBL" id="CASHTH010002024">
    <property type="protein sequence ID" value="CAI8023657.1"/>
    <property type="molecule type" value="Genomic_DNA"/>
</dbReference>
<accession>A0AA35S7I9</accession>
<keyword evidence="5" id="KW-1185">Reference proteome</keyword>
<dbReference type="InterPro" id="IPR008927">
    <property type="entry name" value="6-PGluconate_DH-like_C_sf"/>
</dbReference>
<reference evidence="4" key="1">
    <citation type="submission" date="2023-03" db="EMBL/GenBank/DDBJ databases">
        <authorList>
            <person name="Steffen K."/>
            <person name="Cardenas P."/>
        </authorList>
    </citation>
    <scope>NUCLEOTIDE SEQUENCE</scope>
</reference>
<dbReference type="SUPFAM" id="SSF48179">
    <property type="entry name" value="6-phosphogluconate dehydrogenase C-terminal domain-like"/>
    <property type="match status" value="1"/>
</dbReference>
<dbReference type="GO" id="GO:0050661">
    <property type="term" value="F:NADP binding"/>
    <property type="evidence" value="ECO:0007669"/>
    <property type="project" value="InterPro"/>
</dbReference>
<dbReference type="SUPFAM" id="SSF51735">
    <property type="entry name" value="NAD(P)-binding Rossmann-fold domains"/>
    <property type="match status" value="1"/>
</dbReference>
<comment type="caution">
    <text evidence="4">The sequence shown here is derived from an EMBL/GenBank/DDBJ whole genome shotgun (WGS) entry which is preliminary data.</text>
</comment>
<evidence type="ECO:0000259" key="3">
    <source>
        <dbReference type="Pfam" id="PF14833"/>
    </source>
</evidence>
<dbReference type="Gene3D" id="1.10.1040.10">
    <property type="entry name" value="N-(1-d-carboxylethyl)-l-norvaline Dehydrogenase, domain 2"/>
    <property type="match status" value="1"/>
</dbReference>
<dbReference type="InterPro" id="IPR006115">
    <property type="entry name" value="6PGDH_NADP-bd"/>
</dbReference>
<evidence type="ECO:0000256" key="1">
    <source>
        <dbReference type="SAM" id="MobiDB-lite"/>
    </source>
</evidence>
<feature type="domain" description="3-hydroxyisobutyrate dehydrogenase-like NAD-binding" evidence="3">
    <location>
        <begin position="168"/>
        <end position="236"/>
    </location>
</feature>
<dbReference type="GO" id="GO:0051287">
    <property type="term" value="F:NAD binding"/>
    <property type="evidence" value="ECO:0007669"/>
    <property type="project" value="InterPro"/>
</dbReference>
<evidence type="ECO:0000313" key="4">
    <source>
        <dbReference type="EMBL" id="CAI8023657.1"/>
    </source>
</evidence>
<dbReference type="AlphaFoldDB" id="A0AA35S7I9"/>
<dbReference type="PANTHER" id="PTHR43060">
    <property type="entry name" value="3-HYDROXYISOBUTYRATE DEHYDROGENASE-LIKE 1, MITOCHONDRIAL-RELATED"/>
    <property type="match status" value="1"/>
</dbReference>
<feature type="domain" description="6-phosphogluconate dehydrogenase NADP-binding" evidence="2">
    <location>
        <begin position="39"/>
        <end position="165"/>
    </location>
</feature>
<dbReference type="Pfam" id="PF03446">
    <property type="entry name" value="NAD_binding_2"/>
    <property type="match status" value="1"/>
</dbReference>
<proteinExistence type="predicted"/>
<dbReference type="PANTHER" id="PTHR43060:SF3">
    <property type="entry name" value="2-HYDROXY-3-OXOPROPIONATE REDUCTASE"/>
    <property type="match status" value="1"/>
</dbReference>
<evidence type="ECO:0000313" key="5">
    <source>
        <dbReference type="Proteomes" id="UP001174909"/>
    </source>
</evidence>
<dbReference type="InterPro" id="IPR029154">
    <property type="entry name" value="HIBADH-like_NADP-bd"/>
</dbReference>
<name>A0AA35S7I9_GEOBA</name>
<protein>
    <submittedName>
        <fullName evidence="4">2-hydroxy-3-oxopropionate reductase</fullName>
    </submittedName>
</protein>
<dbReference type="InterPro" id="IPR013328">
    <property type="entry name" value="6PGD_dom2"/>
</dbReference>
<dbReference type="Proteomes" id="UP001174909">
    <property type="component" value="Unassembled WGS sequence"/>
</dbReference>
<dbReference type="Gene3D" id="3.40.50.720">
    <property type="entry name" value="NAD(P)-binding Rossmann-like Domain"/>
    <property type="match status" value="1"/>
</dbReference>
<dbReference type="InterPro" id="IPR036291">
    <property type="entry name" value="NAD(P)-bd_dom_sf"/>
</dbReference>
<feature type="region of interest" description="Disordered" evidence="1">
    <location>
        <begin position="239"/>
        <end position="279"/>
    </location>
</feature>
<organism evidence="4 5">
    <name type="scientific">Geodia barretti</name>
    <name type="common">Barrett's horny sponge</name>
    <dbReference type="NCBI Taxonomy" id="519541"/>
    <lineage>
        <taxon>Eukaryota</taxon>
        <taxon>Metazoa</taxon>
        <taxon>Porifera</taxon>
        <taxon>Demospongiae</taxon>
        <taxon>Heteroscleromorpha</taxon>
        <taxon>Tetractinellida</taxon>
        <taxon>Astrophorina</taxon>
        <taxon>Geodiidae</taxon>
        <taxon>Geodia</taxon>
    </lineage>
</organism>
<dbReference type="Pfam" id="PF14833">
    <property type="entry name" value="NAD_binding_11"/>
    <property type="match status" value="1"/>
</dbReference>
<gene>
    <name evidence="4" type="ORF">GBAR_LOCUS13801</name>
</gene>
<sequence length="279" mass="28428">MQNGREDRIRWAWDNGKADGSQFDGGRIRAHGLRHSGGPVEELATEGASASSSPREATVNNVRTITMLPDSADSERAILGPDGVLEGAAPGSVIIDMSSIAPSMSQKIGVACADKGVEFLDAPVSGGEPGAIAGTLAIMVGGKQSVFDDCEPLLQVMGGNVVLTGDIGAGNITKLANQIIVAANIEALSEALVLTQKAGVDPERVFNAIRGGLAGSAVMEAKAPDDAGPQFQGGFPCAAAPEGPSKRAANSGRTERTTAGHCAGTTDVGFADQRRRPGI</sequence>
<evidence type="ECO:0000259" key="2">
    <source>
        <dbReference type="Pfam" id="PF03446"/>
    </source>
</evidence>